<name>A0A9P6MTQ8_9FUNG</name>
<comment type="caution">
    <text evidence="2">The sequence shown here is derived from an EMBL/GenBank/DDBJ whole genome shotgun (WGS) entry which is preliminary data.</text>
</comment>
<dbReference type="AlphaFoldDB" id="A0A9P6MTQ8"/>
<reference evidence="2" key="1">
    <citation type="journal article" date="2020" name="Fungal Divers.">
        <title>Resolving the Mortierellaceae phylogeny through synthesis of multi-gene phylogenetics and phylogenomics.</title>
        <authorList>
            <person name="Vandepol N."/>
            <person name="Liber J."/>
            <person name="Desiro A."/>
            <person name="Na H."/>
            <person name="Kennedy M."/>
            <person name="Barry K."/>
            <person name="Grigoriev I.V."/>
            <person name="Miller A.N."/>
            <person name="O'Donnell K."/>
            <person name="Stajich J.E."/>
            <person name="Bonito G."/>
        </authorList>
    </citation>
    <scope>NUCLEOTIDE SEQUENCE</scope>
    <source>
        <strain evidence="2">NRRL 2769</strain>
    </source>
</reference>
<accession>A0A9P6MTQ8</accession>
<proteinExistence type="predicted"/>
<evidence type="ECO:0000313" key="3">
    <source>
        <dbReference type="Proteomes" id="UP000703661"/>
    </source>
</evidence>
<gene>
    <name evidence="2" type="ORF">BGZ80_011214</name>
</gene>
<evidence type="ECO:0000313" key="2">
    <source>
        <dbReference type="EMBL" id="KAG0013232.1"/>
    </source>
</evidence>
<dbReference type="EMBL" id="JAAAID010000875">
    <property type="protein sequence ID" value="KAG0013232.1"/>
    <property type="molecule type" value="Genomic_DNA"/>
</dbReference>
<protein>
    <submittedName>
        <fullName evidence="2">Uncharacterized protein</fullName>
    </submittedName>
</protein>
<dbReference type="Proteomes" id="UP000703661">
    <property type="component" value="Unassembled WGS sequence"/>
</dbReference>
<keyword evidence="3" id="KW-1185">Reference proteome</keyword>
<feature type="compositionally biased region" description="Basic and acidic residues" evidence="1">
    <location>
        <begin position="173"/>
        <end position="183"/>
    </location>
</feature>
<feature type="region of interest" description="Disordered" evidence="1">
    <location>
        <begin position="173"/>
        <end position="207"/>
    </location>
</feature>
<organism evidence="2 3">
    <name type="scientific">Entomortierella chlamydospora</name>
    <dbReference type="NCBI Taxonomy" id="101097"/>
    <lineage>
        <taxon>Eukaryota</taxon>
        <taxon>Fungi</taxon>
        <taxon>Fungi incertae sedis</taxon>
        <taxon>Mucoromycota</taxon>
        <taxon>Mortierellomycotina</taxon>
        <taxon>Mortierellomycetes</taxon>
        <taxon>Mortierellales</taxon>
        <taxon>Mortierellaceae</taxon>
        <taxon>Entomortierella</taxon>
    </lineage>
</organism>
<sequence>MSELDNAVPRSMRVHQFFKSHAARYWHDLDTFFLYCNTLEPSQNHFATYTKSLGIIGADENVSERLRSHADNILNRTAINSFTEAFEEYVNRKTSSDAKRKTTSTILKVVKDGASGAEEIASSSSPGHNNKHLDTRLELGNFRSATNVDGAHATLKKRPAQDEAGIQQGSLEGRELRSAHDPVKVSQSVAPQSPRKKASRSIIKNPAKKKSQKIKTIDAKLKITEPWNTLMECAIYMHSEWDVDLPTEAQIDMDTIGSMSRQMLFKIALRNLRWAQELSTYEGFDKFKCLPFKDAFTAMSGIWNLYSQDANNQFGEELTSQAKDICKMPWLEEHPTQISDIVTSLKADSNGTAKGLLDLTYELQKHQLPDSAAMRFITMMQKIGETGSSSTVISKSALAEVYGIGKEARKCDCLLTVDGLEICNFEAKRKGTNATDVAIQLRKNSKIAKSIALELEHLGIGCPPILNIHGNTALVSKLEKYGDDIYVIGKCASTIVLPELETDLDLFLDHGVYVLWNLMTHLDDYARDVFKKKREYEYKQRSEVGEAIVMAESKPWAEYLEWQRVVFHTPTKPQTKPTHSDLYISLLACKDDEA</sequence>
<evidence type="ECO:0000256" key="1">
    <source>
        <dbReference type="SAM" id="MobiDB-lite"/>
    </source>
</evidence>